<dbReference type="EMBL" id="CP130144">
    <property type="protein sequence ID" value="WNZ47364.1"/>
    <property type="molecule type" value="Genomic_DNA"/>
</dbReference>
<feature type="region of interest" description="Disordered" evidence="1">
    <location>
        <begin position="169"/>
        <end position="204"/>
    </location>
</feature>
<dbReference type="AlphaFoldDB" id="A0AA97ASA7"/>
<evidence type="ECO:0000256" key="1">
    <source>
        <dbReference type="SAM" id="MobiDB-lite"/>
    </source>
</evidence>
<feature type="compositionally biased region" description="Low complexity" evidence="1">
    <location>
        <begin position="184"/>
        <end position="195"/>
    </location>
</feature>
<dbReference type="InterPro" id="IPR049868">
    <property type="entry name" value="V_Cas12k"/>
</dbReference>
<sequence length="701" mass="80473">MGSHRTIECLLVPSEWIPPTKKNPDSIAIASEDAKQLIWKLCVTSTQLCRALNDYIIQHPEFETWKTNRDIPDTTLKSLWNLARSNPPYAEMPERFNRSAQLRIQSIYAGWFKVQEKLLLKLNGLNRWLSIAKSDQELVESSGYSLERIRSRAEELIYQVKARLEASEQIAESNSGDEEKHPESSTQATSTITQSLADSSKNKSGQSLRNELFSIYFSLDTAEPNHLDRCAIIHLLKNNCEVAKKPENLSKFTSGLHAKRKKVQRTEKQLESQFPQLRDLGDEALKALTDVAQRVAQDNIEFAEQLANLQRSSNPLPYPVLFYSSDDLGWYLIKRKHPTTQVVEERIFVKFKGLNNYLKTQLQELGLKKNELRREYIFEVCCDRRQHQIFRQFLKDWQTYSSDPKKFSISLFLLQSAALQWRKTIRNGTSEYQPYLQCTIDSRCLTAEGTELVKAEEIAKVKRRLEAYEIKQQNGEELTDAQQEGLKRSQSQLNYLNNSFPRASKPPYKGNLNLIVGVSFNSESLVTVAVVDCSTCRVLAYRSIRQLLGKDYELLSAYRLEQGRNANERHKQQKRGKISNLSESNKGKHIDRLLAKAIVELVQEFKAASLALPNLTGLQESIQSAIAAKAELRYPGDKAKQDEYKKQYKINVHRWSYSRLIRSLKDRADKIGVPIENGQQPFEGDLKYQAMQVGLSAYHAR</sequence>
<dbReference type="RefSeq" id="WP_316428065.1">
    <property type="nucleotide sequence ID" value="NZ_CP130144.1"/>
</dbReference>
<dbReference type="NCBIfam" id="NF038191">
    <property type="entry name" value="V_Cas12k"/>
    <property type="match status" value="1"/>
</dbReference>
<name>A0AA97ASA7_LEPBY</name>
<accession>A0AA97ASA7</accession>
<gene>
    <name evidence="2" type="primary">cas12k</name>
    <name evidence="2" type="ORF">Q2T42_05890</name>
</gene>
<reference evidence="2" key="1">
    <citation type="journal article" date="2023" name="Plants (Basel)">
        <title>Genomic Analysis of Leptolyngbya boryana CZ1 Reveals Efficient Carbon Fixation Modules.</title>
        <authorList>
            <person name="Bai X."/>
            <person name="Wang H."/>
            <person name="Cheng W."/>
            <person name="Wang J."/>
            <person name="Ma M."/>
            <person name="Hu H."/>
            <person name="Song Z."/>
            <person name="Ma H."/>
            <person name="Fan Y."/>
            <person name="Du C."/>
            <person name="Xu J."/>
        </authorList>
    </citation>
    <scope>NUCLEOTIDE SEQUENCE</scope>
    <source>
        <strain evidence="2">CZ1</strain>
    </source>
</reference>
<organism evidence="2">
    <name type="scientific">Leptolyngbya boryana CZ1</name>
    <dbReference type="NCBI Taxonomy" id="3060204"/>
    <lineage>
        <taxon>Bacteria</taxon>
        <taxon>Bacillati</taxon>
        <taxon>Cyanobacteriota</taxon>
        <taxon>Cyanophyceae</taxon>
        <taxon>Leptolyngbyales</taxon>
        <taxon>Leptolyngbyaceae</taxon>
        <taxon>Leptolyngbya group</taxon>
        <taxon>Leptolyngbya</taxon>
    </lineage>
</organism>
<proteinExistence type="predicted"/>
<protein>
    <submittedName>
        <fullName evidence="2">Type V CRISPR-associated protein Cas12k</fullName>
    </submittedName>
</protein>
<evidence type="ECO:0000313" key="2">
    <source>
        <dbReference type="EMBL" id="WNZ47364.1"/>
    </source>
</evidence>
<reference evidence="2" key="2">
    <citation type="submission" date="2023-07" db="EMBL/GenBank/DDBJ databases">
        <authorList>
            <person name="Bai X.-H."/>
            <person name="Wang H.-H."/>
            <person name="Wang J."/>
            <person name="Ma M.-Y."/>
            <person name="Hu H.-H."/>
            <person name="Song Z.-L."/>
            <person name="Ma H.-G."/>
            <person name="Fan Y."/>
            <person name="Du C.-Y."/>
            <person name="Xu J.-C."/>
        </authorList>
    </citation>
    <scope>NUCLEOTIDE SEQUENCE</scope>
    <source>
        <strain evidence="2">CZ1</strain>
    </source>
</reference>